<organism evidence="3 4">
    <name type="scientific">Laccaria amethystina LaAM-08-1</name>
    <dbReference type="NCBI Taxonomy" id="1095629"/>
    <lineage>
        <taxon>Eukaryota</taxon>
        <taxon>Fungi</taxon>
        <taxon>Dikarya</taxon>
        <taxon>Basidiomycota</taxon>
        <taxon>Agaricomycotina</taxon>
        <taxon>Agaricomycetes</taxon>
        <taxon>Agaricomycetidae</taxon>
        <taxon>Agaricales</taxon>
        <taxon>Agaricineae</taxon>
        <taxon>Hydnangiaceae</taxon>
        <taxon>Laccaria</taxon>
    </lineage>
</organism>
<dbReference type="HOGENOM" id="CLU_035509_11_3_1"/>
<sequence length="276" mass="31999">MELIFEEVVVILQSSRLSNYMTVASIMLLVYDYMLTLDSELLLIWSSRWNLVKALFLLVRYMPFIDMVLLIFYLTRNGTSHTACRITFQTSAWLFVVGASVAEILLTIRTWACWGEARWLTIGLPIFFLVVWVIVYVFLGFFLRSVEFIRPPHYAIPFGCFYVEADSVLVACWAAMMVYDAGLLLLMGIRGFPTLKGMGKETLSKVVYRDGLIYYLFLFVLSLVNIVIILCLPYEYVNLFTTLERVMYSILTCRAILHIREQNKFETTSWSFDLSV</sequence>
<keyword evidence="1" id="KW-0812">Transmembrane</keyword>
<feature type="transmembrane region" description="Helical" evidence="1">
    <location>
        <begin position="20"/>
        <end position="43"/>
    </location>
</feature>
<reference evidence="4" key="2">
    <citation type="submission" date="2015-01" db="EMBL/GenBank/DDBJ databases">
        <title>Evolutionary Origins and Diversification of the Mycorrhizal Mutualists.</title>
        <authorList>
            <consortium name="DOE Joint Genome Institute"/>
            <consortium name="Mycorrhizal Genomics Consortium"/>
            <person name="Kohler A."/>
            <person name="Kuo A."/>
            <person name="Nagy L.G."/>
            <person name="Floudas D."/>
            <person name="Copeland A."/>
            <person name="Barry K.W."/>
            <person name="Cichocki N."/>
            <person name="Veneault-Fourrey C."/>
            <person name="LaButti K."/>
            <person name="Lindquist E.A."/>
            <person name="Lipzen A."/>
            <person name="Lundell T."/>
            <person name="Morin E."/>
            <person name="Murat C."/>
            <person name="Riley R."/>
            <person name="Ohm R."/>
            <person name="Sun H."/>
            <person name="Tunlid A."/>
            <person name="Henrissat B."/>
            <person name="Grigoriev I.V."/>
            <person name="Hibbett D.S."/>
            <person name="Martin F."/>
        </authorList>
    </citation>
    <scope>NUCLEOTIDE SEQUENCE [LARGE SCALE GENOMIC DNA]</scope>
    <source>
        <strain evidence="4">LaAM-08-1</strain>
    </source>
</reference>
<protein>
    <recommendedName>
        <fullName evidence="2">DUF6533 domain-containing protein</fullName>
    </recommendedName>
</protein>
<evidence type="ECO:0000259" key="2">
    <source>
        <dbReference type="Pfam" id="PF20151"/>
    </source>
</evidence>
<dbReference type="Proteomes" id="UP000054477">
    <property type="component" value="Unassembled WGS sequence"/>
</dbReference>
<dbReference type="AlphaFoldDB" id="A0A0C9XZA1"/>
<evidence type="ECO:0000313" key="4">
    <source>
        <dbReference type="Proteomes" id="UP000054477"/>
    </source>
</evidence>
<accession>A0A0C9XZA1</accession>
<keyword evidence="1" id="KW-1133">Transmembrane helix</keyword>
<dbReference type="Pfam" id="PF20151">
    <property type="entry name" value="DUF6533"/>
    <property type="match status" value="1"/>
</dbReference>
<name>A0A0C9XZA1_9AGAR</name>
<keyword evidence="1" id="KW-0472">Membrane</keyword>
<dbReference type="InterPro" id="IPR045340">
    <property type="entry name" value="DUF6533"/>
</dbReference>
<reference evidence="3 4" key="1">
    <citation type="submission" date="2014-04" db="EMBL/GenBank/DDBJ databases">
        <authorList>
            <consortium name="DOE Joint Genome Institute"/>
            <person name="Kuo A."/>
            <person name="Kohler A."/>
            <person name="Nagy L.G."/>
            <person name="Floudas D."/>
            <person name="Copeland A."/>
            <person name="Barry K.W."/>
            <person name="Cichocki N."/>
            <person name="Veneault-Fourrey C."/>
            <person name="LaButti K."/>
            <person name="Lindquist E.A."/>
            <person name="Lipzen A."/>
            <person name="Lundell T."/>
            <person name="Morin E."/>
            <person name="Murat C."/>
            <person name="Sun H."/>
            <person name="Tunlid A."/>
            <person name="Henrissat B."/>
            <person name="Grigoriev I.V."/>
            <person name="Hibbett D.S."/>
            <person name="Martin F."/>
            <person name="Nordberg H.P."/>
            <person name="Cantor M.N."/>
            <person name="Hua S.X."/>
        </authorList>
    </citation>
    <scope>NUCLEOTIDE SEQUENCE [LARGE SCALE GENOMIC DNA]</scope>
    <source>
        <strain evidence="3 4">LaAM-08-1</strain>
    </source>
</reference>
<feature type="transmembrane region" description="Helical" evidence="1">
    <location>
        <begin position="120"/>
        <end position="143"/>
    </location>
</feature>
<proteinExistence type="predicted"/>
<feature type="transmembrane region" description="Helical" evidence="1">
    <location>
        <begin position="212"/>
        <end position="237"/>
    </location>
</feature>
<dbReference type="OrthoDB" id="2958007at2759"/>
<evidence type="ECO:0000256" key="1">
    <source>
        <dbReference type="SAM" id="Phobius"/>
    </source>
</evidence>
<evidence type="ECO:0000313" key="3">
    <source>
        <dbReference type="EMBL" id="KIK01123.1"/>
    </source>
</evidence>
<dbReference type="EMBL" id="KN838612">
    <property type="protein sequence ID" value="KIK01123.1"/>
    <property type="molecule type" value="Genomic_DNA"/>
</dbReference>
<feature type="transmembrane region" description="Helical" evidence="1">
    <location>
        <begin position="55"/>
        <end position="74"/>
    </location>
</feature>
<feature type="domain" description="DUF6533" evidence="2">
    <location>
        <begin position="20"/>
        <end position="65"/>
    </location>
</feature>
<feature type="transmembrane region" description="Helical" evidence="1">
    <location>
        <begin position="86"/>
        <end position="108"/>
    </location>
</feature>
<keyword evidence="4" id="KW-1185">Reference proteome</keyword>
<feature type="transmembrane region" description="Helical" evidence="1">
    <location>
        <begin position="168"/>
        <end position="192"/>
    </location>
</feature>
<gene>
    <name evidence="3" type="ORF">K443DRAFT_678713</name>
</gene>